<comment type="subcellular location">
    <subcellularLocation>
        <location evidence="1">Cell projection</location>
        <location evidence="1">Cilium</location>
    </subcellularLocation>
</comment>
<dbReference type="GO" id="GO:0035869">
    <property type="term" value="C:ciliary transition zone"/>
    <property type="evidence" value="ECO:0007669"/>
    <property type="project" value="TreeGrafter"/>
</dbReference>
<dbReference type="Proteomes" id="UP001321473">
    <property type="component" value="Unassembled WGS sequence"/>
</dbReference>
<comment type="similarity">
    <text evidence="2">Belongs to the RPGRIP1 family.</text>
</comment>
<dbReference type="AlphaFoldDB" id="A0AAQ4FFB1"/>
<evidence type="ECO:0000313" key="9">
    <source>
        <dbReference type="EMBL" id="KAK8785395.1"/>
    </source>
</evidence>
<dbReference type="InterPro" id="IPR021656">
    <property type="entry name" value="C2-C2_1"/>
</dbReference>
<evidence type="ECO:0000256" key="7">
    <source>
        <dbReference type="SAM" id="MobiDB-lite"/>
    </source>
</evidence>
<comment type="caution">
    <text evidence="9">The sequence shown here is derived from an EMBL/GenBank/DDBJ whole genome shotgun (WGS) entry which is preliminary data.</text>
</comment>
<feature type="compositionally biased region" description="Basic and acidic residues" evidence="7">
    <location>
        <begin position="667"/>
        <end position="676"/>
    </location>
</feature>
<keyword evidence="3 6" id="KW-0175">Coiled coil</keyword>
<dbReference type="Pfam" id="PF00168">
    <property type="entry name" value="C2"/>
    <property type="match status" value="1"/>
</dbReference>
<dbReference type="Pfam" id="PF11618">
    <property type="entry name" value="C2-C2_1"/>
    <property type="match status" value="1"/>
</dbReference>
<gene>
    <name evidence="9" type="ORF">V5799_008241</name>
</gene>
<feature type="coiled-coil region" evidence="6">
    <location>
        <begin position="222"/>
        <end position="256"/>
    </location>
</feature>
<feature type="region of interest" description="Disordered" evidence="7">
    <location>
        <begin position="600"/>
        <end position="717"/>
    </location>
</feature>
<dbReference type="InterPro" id="IPR035892">
    <property type="entry name" value="C2_domain_sf"/>
</dbReference>
<evidence type="ECO:0000256" key="3">
    <source>
        <dbReference type="ARBA" id="ARBA00023054"/>
    </source>
</evidence>
<evidence type="ECO:0000256" key="5">
    <source>
        <dbReference type="ARBA" id="ARBA00023273"/>
    </source>
</evidence>
<dbReference type="InterPro" id="IPR041091">
    <property type="entry name" value="RPGRIP1_C"/>
</dbReference>
<dbReference type="GO" id="GO:0005856">
    <property type="term" value="C:cytoskeleton"/>
    <property type="evidence" value="ECO:0007669"/>
    <property type="project" value="UniProtKB-ARBA"/>
</dbReference>
<feature type="coiled-coil region" evidence="6">
    <location>
        <begin position="12"/>
        <end position="168"/>
    </location>
</feature>
<name>A0AAQ4FFB1_AMBAM</name>
<reference evidence="9 10" key="1">
    <citation type="journal article" date="2023" name="Arcadia Sci">
        <title>De novo assembly of a long-read Amblyomma americanum tick genome.</title>
        <authorList>
            <person name="Chou S."/>
            <person name="Poskanzer K.E."/>
            <person name="Rollins M."/>
            <person name="Thuy-Boun P.S."/>
        </authorList>
    </citation>
    <scope>NUCLEOTIDE SEQUENCE [LARGE SCALE GENOMIC DNA]</scope>
    <source>
        <strain evidence="9">F_SG_1</strain>
        <tissue evidence="9">Salivary glands</tissue>
    </source>
</reference>
<evidence type="ECO:0000256" key="6">
    <source>
        <dbReference type="SAM" id="Coils"/>
    </source>
</evidence>
<dbReference type="PROSITE" id="PS50004">
    <property type="entry name" value="C2"/>
    <property type="match status" value="1"/>
</dbReference>
<evidence type="ECO:0000256" key="1">
    <source>
        <dbReference type="ARBA" id="ARBA00004138"/>
    </source>
</evidence>
<dbReference type="EMBL" id="JARKHS020003604">
    <property type="protein sequence ID" value="KAK8785395.1"/>
    <property type="molecule type" value="Genomic_DNA"/>
</dbReference>
<sequence>MWHKMEKISAYNSSLLGEVDQLTSELKTEQAKNLQLEEKLHACEAMQKTLAELEQRLVDIQQENEILKTANDQLLNSIEGTDTDENQSLEEARTLRLQITQLEAIIKSDNDEKAALEKELVERVELYQRLQEEHVNLEKAHAEVTTRLETVQKDLQNLQEEAHKKSLSVNKIMQPDSSVNAWGGVLTNGFSPSTPGSSKKFLDKEVQATLLESSYQEMTKLKEEQQLIIEEERLRINELQSLLKEKSKKIEALEKRLALIPSKQVQLTEVCAPDEADDEHCLSLVRRGQSFLEIHLNKITFASRQEASDSNAYPPVFATWTFADFQPQSTPVATGDCPEFNCTARYAVTVDSDFLDYLDKGSVHIQVQSVHGAKVQNVGTCQISLRPAVQEPFKRSSSQAALIGIQDGQRKHFVGTLSCWVRFLPAPDPAKRFLNFSVPSSPAKRLPNSVVEHQSERQNGEPASAMYNQLNVNIVRCIGIPLKQGQMRKRVYCCYQLCDFPVHETGLATAVANCADFHHVNRFPVMVDSQLHKQLLSQSFVLLVFDEEDAEPGSFIGKASVPLSALTLGQALHGSFPLVNPWGEDAGSVDIEIKWEQEYTPPKKPVPRARSRDAIHQPRKVSSARQRAATLHFSPTTSGLSKDFQVPQRPRRSAVNERKKMLSTRKGNRESGERTESSSLTSVSSLSSAGTANGTRGMEDSKDQKPEAGSSTAGVKSSIVEESQSIEEFSNGQVVVVKTPALKRSGTFKVSDVAVFSVNNLGFLPGAAVLRNKSVEMVFVEFQFLDCSPEELETPVALPKPKPPQRIAFNFRKVVHLDATRHQERREALASMLASENPNSATIKFTVVSEPLGKKKDAECQDVGFAITDLKQIVKYGKDIIEEDVDVLDTRSNKVIGKLNVSVEMLAALKHILVESKHASRVPLQP</sequence>
<dbReference type="Pfam" id="PF18111">
    <property type="entry name" value="RPGR1_C"/>
    <property type="match status" value="1"/>
</dbReference>
<keyword evidence="10" id="KW-1185">Reference proteome</keyword>
<evidence type="ECO:0000259" key="8">
    <source>
        <dbReference type="PROSITE" id="PS50004"/>
    </source>
</evidence>
<evidence type="ECO:0000313" key="10">
    <source>
        <dbReference type="Proteomes" id="UP001321473"/>
    </source>
</evidence>
<feature type="domain" description="C2" evidence="8">
    <location>
        <begin position="451"/>
        <end position="576"/>
    </location>
</feature>
<feature type="compositionally biased region" description="Low complexity" evidence="7">
    <location>
        <begin position="677"/>
        <end position="688"/>
    </location>
</feature>
<dbReference type="Gene3D" id="2.60.40.150">
    <property type="entry name" value="C2 domain"/>
    <property type="match status" value="3"/>
</dbReference>
<organism evidence="9 10">
    <name type="scientific">Amblyomma americanum</name>
    <name type="common">Lone star tick</name>
    <dbReference type="NCBI Taxonomy" id="6943"/>
    <lineage>
        <taxon>Eukaryota</taxon>
        <taxon>Metazoa</taxon>
        <taxon>Ecdysozoa</taxon>
        <taxon>Arthropoda</taxon>
        <taxon>Chelicerata</taxon>
        <taxon>Arachnida</taxon>
        <taxon>Acari</taxon>
        <taxon>Parasitiformes</taxon>
        <taxon>Ixodida</taxon>
        <taxon>Ixodoidea</taxon>
        <taxon>Ixodidae</taxon>
        <taxon>Amblyomminae</taxon>
        <taxon>Amblyomma</taxon>
    </lineage>
</organism>
<dbReference type="InterPro" id="IPR031139">
    <property type="entry name" value="RPGRIP1_fam"/>
</dbReference>
<accession>A0AAQ4FFB1</accession>
<dbReference type="InterPro" id="IPR000008">
    <property type="entry name" value="C2_dom"/>
</dbReference>
<evidence type="ECO:0000256" key="4">
    <source>
        <dbReference type="ARBA" id="ARBA00023069"/>
    </source>
</evidence>
<dbReference type="SUPFAM" id="SSF49562">
    <property type="entry name" value="C2 domain (Calcium/lipid-binding domain, CaLB)"/>
    <property type="match status" value="2"/>
</dbReference>
<keyword evidence="4" id="KW-0969">Cilium</keyword>
<keyword evidence="5" id="KW-0966">Cell projection</keyword>
<evidence type="ECO:0000256" key="2">
    <source>
        <dbReference type="ARBA" id="ARBA00006042"/>
    </source>
</evidence>
<dbReference type="PANTHER" id="PTHR14240">
    <property type="entry name" value="RETINITIS PIGMENTOSA GTPASE REGULATOR-INTERACTING PROTEIN"/>
    <property type="match status" value="1"/>
</dbReference>
<feature type="compositionally biased region" description="Basic and acidic residues" evidence="7">
    <location>
        <begin position="697"/>
        <end position="706"/>
    </location>
</feature>
<proteinExistence type="inferred from homology"/>
<protein>
    <recommendedName>
        <fullName evidence="8">C2 domain-containing protein</fullName>
    </recommendedName>
</protein>
<dbReference type="GO" id="GO:1905515">
    <property type="term" value="P:non-motile cilium assembly"/>
    <property type="evidence" value="ECO:0007669"/>
    <property type="project" value="TreeGrafter"/>
</dbReference>